<dbReference type="OrthoDB" id="8527419at2"/>
<dbReference type="RefSeq" id="WP_120355800.1">
    <property type="nucleotide sequence ID" value="NZ_RAQO01000008.1"/>
</dbReference>
<dbReference type="InterPro" id="IPR016087">
    <property type="entry name" value="Chalcone_isomerase"/>
</dbReference>
<evidence type="ECO:0000259" key="2">
    <source>
        <dbReference type="Pfam" id="PF16036"/>
    </source>
</evidence>
<accession>A0A420E8V9</accession>
<dbReference type="Pfam" id="PF16036">
    <property type="entry name" value="Chalcone_3"/>
    <property type="match status" value="1"/>
</dbReference>
<reference evidence="3 4" key="1">
    <citation type="submission" date="2018-09" db="EMBL/GenBank/DDBJ databases">
        <authorList>
            <person name="Wang Z."/>
        </authorList>
    </citation>
    <scope>NUCLEOTIDE SEQUENCE [LARGE SCALE GENOMIC DNA]</scope>
    <source>
        <strain evidence="3 4">ALS 81</strain>
    </source>
</reference>
<keyword evidence="4" id="KW-1185">Reference proteome</keyword>
<gene>
    <name evidence="3" type="ORF">DBZ36_15140</name>
</gene>
<evidence type="ECO:0000313" key="4">
    <source>
        <dbReference type="Proteomes" id="UP000286482"/>
    </source>
</evidence>
<organism evidence="3 4">
    <name type="scientific">Alginatibacterium sediminis</name>
    <dbReference type="NCBI Taxonomy" id="2164068"/>
    <lineage>
        <taxon>Bacteria</taxon>
        <taxon>Pseudomonadati</taxon>
        <taxon>Pseudomonadota</taxon>
        <taxon>Gammaproteobacteria</taxon>
        <taxon>Alteromonadales</taxon>
        <taxon>Alteromonadaceae</taxon>
        <taxon>Alginatibacterium</taxon>
    </lineage>
</organism>
<dbReference type="AlphaFoldDB" id="A0A420E8V9"/>
<proteinExistence type="predicted"/>
<evidence type="ECO:0000313" key="3">
    <source>
        <dbReference type="EMBL" id="RKF15714.1"/>
    </source>
</evidence>
<sequence length="185" mass="21026">MTIRSLLILSYILAAATVNAQSAANHERDDWRLLGQAQMSWLIFDIYSAKLYQQRNTELSDILDSNEHLLAVEITYQRNISQQKLLMATERELSSVNRKSSQFSLSESQIQSWIASLETIWPDVVKGDVIRFEVQSSGLGVFYYNDEVIGSIKDRAFSPAFMALWISPQCSYPKLCAQLRGPLNV</sequence>
<feature type="signal peptide" evidence="1">
    <location>
        <begin position="1"/>
        <end position="20"/>
    </location>
</feature>
<feature type="chain" id="PRO_5019396360" description="Chalcone isomerase domain-containing protein" evidence="1">
    <location>
        <begin position="21"/>
        <end position="185"/>
    </location>
</feature>
<feature type="domain" description="Chalcone isomerase" evidence="2">
    <location>
        <begin position="16"/>
        <end position="169"/>
    </location>
</feature>
<comment type="caution">
    <text evidence="3">The sequence shown here is derived from an EMBL/GenBank/DDBJ whole genome shotgun (WGS) entry which is preliminary data.</text>
</comment>
<keyword evidence="1" id="KW-0732">Signal</keyword>
<dbReference type="Proteomes" id="UP000286482">
    <property type="component" value="Unassembled WGS sequence"/>
</dbReference>
<protein>
    <recommendedName>
        <fullName evidence="2">Chalcone isomerase domain-containing protein</fullName>
    </recommendedName>
</protein>
<name>A0A420E8V9_9ALTE</name>
<dbReference type="EMBL" id="RAQO01000008">
    <property type="protein sequence ID" value="RKF15714.1"/>
    <property type="molecule type" value="Genomic_DNA"/>
</dbReference>
<evidence type="ECO:0000256" key="1">
    <source>
        <dbReference type="SAM" id="SignalP"/>
    </source>
</evidence>